<evidence type="ECO:0000313" key="2">
    <source>
        <dbReference type="EMBL" id="MBT0768599.1"/>
    </source>
</evidence>
<sequence length="222" mass="25040">MTTTTATVDTWEMTMAHRFYRREFAVLPAIIRAAPAGDRARARLVGDHLGMVTSALHHHHEAEDDLLWPLMLERVGPDAATVHRMESQHAHLAGLLARLEELNTRWRAEAGAGVRDELADVLAQASAVLDEHLSDEENDLLPLVPGNITVREWDAVMERARQDSGKALGMRRSLVMFGGMLEEAPEAERRRMLAEVPAPVRLVWRVYGRRLHERSRDAVRRG</sequence>
<comment type="caution">
    <text evidence="2">The sequence shown here is derived from an EMBL/GenBank/DDBJ whole genome shotgun (WGS) entry which is preliminary data.</text>
</comment>
<organism evidence="2 3">
    <name type="scientific">Kineosporia corallincola</name>
    <dbReference type="NCBI Taxonomy" id="2835133"/>
    <lineage>
        <taxon>Bacteria</taxon>
        <taxon>Bacillati</taxon>
        <taxon>Actinomycetota</taxon>
        <taxon>Actinomycetes</taxon>
        <taxon>Kineosporiales</taxon>
        <taxon>Kineosporiaceae</taxon>
        <taxon>Kineosporia</taxon>
    </lineage>
</organism>
<dbReference type="Gene3D" id="1.20.120.520">
    <property type="entry name" value="nmb1532 protein domain like"/>
    <property type="match status" value="1"/>
</dbReference>
<protein>
    <submittedName>
        <fullName evidence="2">Hemerythrin domain-containing protein</fullName>
    </submittedName>
</protein>
<feature type="domain" description="Hemerythrin-like" evidence="1">
    <location>
        <begin position="12"/>
        <end position="144"/>
    </location>
</feature>
<gene>
    <name evidence="2" type="ORF">KIH74_06655</name>
</gene>
<proteinExistence type="predicted"/>
<dbReference type="Pfam" id="PF01814">
    <property type="entry name" value="Hemerythrin"/>
    <property type="match status" value="1"/>
</dbReference>
<reference evidence="2 3" key="1">
    <citation type="submission" date="2021-05" db="EMBL/GenBank/DDBJ databases">
        <title>Kineosporia and Streptomyces sp. nov. two new marine actinobacteria isolated from Coral.</title>
        <authorList>
            <person name="Buangrab K."/>
            <person name="Sutthacheep M."/>
            <person name="Yeemin T."/>
            <person name="Harunari E."/>
            <person name="Igarashi Y."/>
            <person name="Kanchanasin P."/>
            <person name="Tanasupawat S."/>
            <person name="Phongsopitanun W."/>
        </authorList>
    </citation>
    <scope>NUCLEOTIDE SEQUENCE [LARGE SCALE GENOMIC DNA]</scope>
    <source>
        <strain evidence="2 3">J2-2</strain>
    </source>
</reference>
<dbReference type="RefSeq" id="WP_214154892.1">
    <property type="nucleotide sequence ID" value="NZ_JAHBAY010000002.1"/>
</dbReference>
<dbReference type="EMBL" id="JAHBAY010000002">
    <property type="protein sequence ID" value="MBT0768599.1"/>
    <property type="molecule type" value="Genomic_DNA"/>
</dbReference>
<dbReference type="InterPro" id="IPR012312">
    <property type="entry name" value="Hemerythrin-like"/>
</dbReference>
<evidence type="ECO:0000259" key="1">
    <source>
        <dbReference type="Pfam" id="PF01814"/>
    </source>
</evidence>
<keyword evidence="3" id="KW-1185">Reference proteome</keyword>
<name>A0ABS5TDV4_9ACTN</name>
<dbReference type="Proteomes" id="UP001197247">
    <property type="component" value="Unassembled WGS sequence"/>
</dbReference>
<evidence type="ECO:0000313" key="3">
    <source>
        <dbReference type="Proteomes" id="UP001197247"/>
    </source>
</evidence>
<accession>A0ABS5TDV4</accession>
<dbReference type="CDD" id="cd12108">
    <property type="entry name" value="Hr-like"/>
    <property type="match status" value="1"/>
</dbReference>